<dbReference type="PANTHER" id="PTHR15021">
    <property type="entry name" value="DISCONNECTED-RELATED"/>
    <property type="match status" value="1"/>
</dbReference>
<evidence type="ECO:0000313" key="2">
    <source>
        <dbReference type="Proteomes" id="UP000515152"/>
    </source>
</evidence>
<name>A0A6P8GYA7_CLUHA</name>
<sequence length="344" mass="38279">MGTWQHHGERDARYRVTPQVIGCTMLGCVCESFQPEKANLRSCGQCQHGWVVHALSKLGTPPVLGVRQVEAVRASQVYDISSLMLFGAQAVPTRMKILLDRLYSVLPPADVRNILHSLGWTLRDYVRGYILQDTLGRVLDRWVMMSLEEEAMTLQQFMRFGETRPIVELMGHPGHDLNIATATRPNSDIRYFIECSSQSRGAVSPLGGANHSLHHFENQQGACVSLLSPVPFGTHTLTDTHTLTQTPALTHTQGHARLSSQLEQASKTNSPIRDGHGKGGSFDGEEVKRQRTSENKRESRGSGEGTGVERGRERGGEERESGLCDINTFWPAWGYCYQGTRLLR</sequence>
<dbReference type="GO" id="GO:0005634">
    <property type="term" value="C:nucleus"/>
    <property type="evidence" value="ECO:0007669"/>
    <property type="project" value="TreeGrafter"/>
</dbReference>
<proteinExistence type="predicted"/>
<dbReference type="KEGG" id="char:105891421"/>
<protein>
    <submittedName>
        <fullName evidence="3">Zinc finger protein basonuclin-2-like</fullName>
    </submittedName>
</protein>
<dbReference type="GO" id="GO:0006355">
    <property type="term" value="P:regulation of DNA-templated transcription"/>
    <property type="evidence" value="ECO:0007669"/>
    <property type="project" value="TreeGrafter"/>
</dbReference>
<evidence type="ECO:0000256" key="1">
    <source>
        <dbReference type="SAM" id="MobiDB-lite"/>
    </source>
</evidence>
<reference evidence="3" key="1">
    <citation type="submission" date="2025-08" db="UniProtKB">
        <authorList>
            <consortium name="RefSeq"/>
        </authorList>
    </citation>
    <scope>IDENTIFICATION</scope>
</reference>
<dbReference type="AlphaFoldDB" id="A0A6P8GYA7"/>
<dbReference type="PANTHER" id="PTHR15021:SF0">
    <property type="entry name" value="DISCO-RELATED, ISOFORM A-RELATED"/>
    <property type="match status" value="1"/>
</dbReference>
<feature type="compositionally biased region" description="Basic and acidic residues" evidence="1">
    <location>
        <begin position="285"/>
        <end position="321"/>
    </location>
</feature>
<feature type="region of interest" description="Disordered" evidence="1">
    <location>
        <begin position="253"/>
        <end position="321"/>
    </location>
</feature>
<evidence type="ECO:0000313" key="3">
    <source>
        <dbReference type="RefSeq" id="XP_031440477.2"/>
    </source>
</evidence>
<gene>
    <name evidence="3" type="primary">LOC105891421</name>
</gene>
<feature type="compositionally biased region" description="Polar residues" evidence="1">
    <location>
        <begin position="258"/>
        <end position="271"/>
    </location>
</feature>
<dbReference type="Proteomes" id="UP000515152">
    <property type="component" value="Chromosome 18"/>
</dbReference>
<keyword evidence="2" id="KW-1185">Reference proteome</keyword>
<accession>A0A6P8GYA7</accession>
<dbReference type="RefSeq" id="XP_031440477.2">
    <property type="nucleotide sequence ID" value="XM_031584617.2"/>
</dbReference>
<dbReference type="InterPro" id="IPR040436">
    <property type="entry name" value="Disconnected-like"/>
</dbReference>
<dbReference type="GeneID" id="105891421"/>
<organism evidence="2 3">
    <name type="scientific">Clupea harengus</name>
    <name type="common">Atlantic herring</name>
    <dbReference type="NCBI Taxonomy" id="7950"/>
    <lineage>
        <taxon>Eukaryota</taxon>
        <taxon>Metazoa</taxon>
        <taxon>Chordata</taxon>
        <taxon>Craniata</taxon>
        <taxon>Vertebrata</taxon>
        <taxon>Euteleostomi</taxon>
        <taxon>Actinopterygii</taxon>
        <taxon>Neopterygii</taxon>
        <taxon>Teleostei</taxon>
        <taxon>Clupei</taxon>
        <taxon>Clupeiformes</taxon>
        <taxon>Clupeoidei</taxon>
        <taxon>Clupeidae</taxon>
        <taxon>Clupea</taxon>
    </lineage>
</organism>
<dbReference type="OrthoDB" id="10070972at2759"/>